<organism evidence="1 2">
    <name type="scientific">Acaulospora colombiana</name>
    <dbReference type="NCBI Taxonomy" id="27376"/>
    <lineage>
        <taxon>Eukaryota</taxon>
        <taxon>Fungi</taxon>
        <taxon>Fungi incertae sedis</taxon>
        <taxon>Mucoromycota</taxon>
        <taxon>Glomeromycotina</taxon>
        <taxon>Glomeromycetes</taxon>
        <taxon>Diversisporales</taxon>
        <taxon>Acaulosporaceae</taxon>
        <taxon>Acaulospora</taxon>
    </lineage>
</organism>
<dbReference type="Proteomes" id="UP000789525">
    <property type="component" value="Unassembled WGS sequence"/>
</dbReference>
<reference evidence="1" key="1">
    <citation type="submission" date="2021-06" db="EMBL/GenBank/DDBJ databases">
        <authorList>
            <person name="Kallberg Y."/>
            <person name="Tangrot J."/>
            <person name="Rosling A."/>
        </authorList>
    </citation>
    <scope>NUCLEOTIDE SEQUENCE</scope>
    <source>
        <strain evidence="1">CL356</strain>
    </source>
</reference>
<evidence type="ECO:0000313" key="1">
    <source>
        <dbReference type="EMBL" id="CAG8735775.1"/>
    </source>
</evidence>
<feature type="non-terminal residue" evidence="1">
    <location>
        <position position="1"/>
    </location>
</feature>
<gene>
    <name evidence="1" type="ORF">ACOLOM_LOCUS11903</name>
</gene>
<accession>A0ACA9Q4R4</accession>
<name>A0ACA9Q4R4_9GLOM</name>
<protein>
    <submittedName>
        <fullName evidence="1">16398_t:CDS:1</fullName>
    </submittedName>
</protein>
<dbReference type="EMBL" id="CAJVPT010045185">
    <property type="protein sequence ID" value="CAG8735775.1"/>
    <property type="molecule type" value="Genomic_DNA"/>
</dbReference>
<proteinExistence type="predicted"/>
<keyword evidence="2" id="KW-1185">Reference proteome</keyword>
<sequence>ITSTFNWPTFTFPTNVGGAAPSPTTSTQQHQQQPPPSSESTTATHSGTNSVPVNSGNSTDDGDGSSGTNHTQTGRQPTGPNLNPFPNPTGQTTTDTLTSTVTGASVGTLQDGGGAPKGLVIGLVVSLILLTALCAIAAARGQTIDGRSDVRKGRFDYYRSRRSFRPPKSSYEPPIATVEISEDASAHFTFFPQDEEIGVPVPYPLALHVPARVAKAMEERDERWQAYESQMQQTGGGHRRPTSSMTVPGSPDDLLYYSDPTRPDLLRRSSTSRRSTLQSIAQGSTLSSMDDGTTSGYGTHYNPNNRLSRVEQGSHASIMYGSNATDPHHHHHRSDVGKVAAADGVVDDDG</sequence>
<feature type="non-terminal residue" evidence="1">
    <location>
        <position position="350"/>
    </location>
</feature>
<evidence type="ECO:0000313" key="2">
    <source>
        <dbReference type="Proteomes" id="UP000789525"/>
    </source>
</evidence>
<comment type="caution">
    <text evidence="1">The sequence shown here is derived from an EMBL/GenBank/DDBJ whole genome shotgun (WGS) entry which is preliminary data.</text>
</comment>